<dbReference type="Proteomes" id="UP001158049">
    <property type="component" value="Unassembled WGS sequence"/>
</dbReference>
<keyword evidence="2" id="KW-0328">Glycosyltransferase</keyword>
<proteinExistence type="inferred from homology"/>
<name>A0ABY1QWB6_9BURK</name>
<reference evidence="5 6" key="1">
    <citation type="submission" date="2017-05" db="EMBL/GenBank/DDBJ databases">
        <authorList>
            <person name="Varghese N."/>
            <person name="Submissions S."/>
        </authorList>
    </citation>
    <scope>NUCLEOTIDE SEQUENCE [LARGE SCALE GENOMIC DNA]</scope>
    <source>
        <strain evidence="5 6">DSM 26001</strain>
    </source>
</reference>
<evidence type="ECO:0000256" key="3">
    <source>
        <dbReference type="ARBA" id="ARBA00022679"/>
    </source>
</evidence>
<keyword evidence="6" id="KW-1185">Reference proteome</keyword>
<evidence type="ECO:0000313" key="5">
    <source>
        <dbReference type="EMBL" id="SMP82015.1"/>
    </source>
</evidence>
<dbReference type="RefSeq" id="WP_283445770.1">
    <property type="nucleotide sequence ID" value="NZ_FXUL01000051.1"/>
</dbReference>
<sequence length="335" mass="37630">MTHSQMSLVPTVVIVILNWNKWRLSLECIDSLKQLDYPNWRLLLVDNGSTDGSLGKFCALPETSELISLSSNHGYTGGNNLAIARAMEMGADYIWLLNNDAKVETKTLSLLVTLAESDDRIGLVGPLLMRPGDIPCCEAAGVRFDCSKASLEVTLDINEALKWQSDCPERMAVFGTALLIRRSVIEKVGGFDEQFFAYDEDIDLSIRSAQAGFLNVVEFRAILWHQPREGSADDTDLVAPHVHYYMARNEIRLWRKHCTRLLAVKAHFWTLHRSLRQAFDLHRAKRGATVVEALLRGIWDGLCGRSGPYIPERRAPEPLRSVMLGLGKLWIARKG</sequence>
<dbReference type="Gene3D" id="3.90.550.10">
    <property type="entry name" value="Spore Coat Polysaccharide Biosynthesis Protein SpsA, Chain A"/>
    <property type="match status" value="1"/>
</dbReference>
<dbReference type="Pfam" id="PF00535">
    <property type="entry name" value="Glycos_transf_2"/>
    <property type="match status" value="1"/>
</dbReference>
<comment type="caution">
    <text evidence="5">The sequence shown here is derived from an EMBL/GenBank/DDBJ whole genome shotgun (WGS) entry which is preliminary data.</text>
</comment>
<protein>
    <recommendedName>
        <fullName evidence="4">Glycosyltransferase 2-like domain-containing protein</fullName>
    </recommendedName>
</protein>
<comment type="similarity">
    <text evidence="1">Belongs to the glycosyltransferase 2 family.</text>
</comment>
<evidence type="ECO:0000259" key="4">
    <source>
        <dbReference type="Pfam" id="PF00535"/>
    </source>
</evidence>
<dbReference type="InterPro" id="IPR029044">
    <property type="entry name" value="Nucleotide-diphossugar_trans"/>
</dbReference>
<dbReference type="EMBL" id="FXUL01000051">
    <property type="protein sequence ID" value="SMP82015.1"/>
    <property type="molecule type" value="Genomic_DNA"/>
</dbReference>
<organism evidence="5 6">
    <name type="scientific">Noviherbaspirillum suwonense</name>
    <dbReference type="NCBI Taxonomy" id="1224511"/>
    <lineage>
        <taxon>Bacteria</taxon>
        <taxon>Pseudomonadati</taxon>
        <taxon>Pseudomonadota</taxon>
        <taxon>Betaproteobacteria</taxon>
        <taxon>Burkholderiales</taxon>
        <taxon>Oxalobacteraceae</taxon>
        <taxon>Noviherbaspirillum</taxon>
    </lineage>
</organism>
<dbReference type="PANTHER" id="PTHR43179">
    <property type="entry name" value="RHAMNOSYLTRANSFERASE WBBL"/>
    <property type="match status" value="1"/>
</dbReference>
<evidence type="ECO:0000313" key="6">
    <source>
        <dbReference type="Proteomes" id="UP001158049"/>
    </source>
</evidence>
<accession>A0ABY1QWB6</accession>
<evidence type="ECO:0000256" key="2">
    <source>
        <dbReference type="ARBA" id="ARBA00022676"/>
    </source>
</evidence>
<dbReference type="CDD" id="cd04186">
    <property type="entry name" value="GT_2_like_c"/>
    <property type="match status" value="1"/>
</dbReference>
<feature type="domain" description="Glycosyltransferase 2-like" evidence="4">
    <location>
        <begin position="14"/>
        <end position="188"/>
    </location>
</feature>
<dbReference type="SUPFAM" id="SSF53448">
    <property type="entry name" value="Nucleotide-diphospho-sugar transferases"/>
    <property type="match status" value="1"/>
</dbReference>
<gene>
    <name evidence="5" type="ORF">SAMN06295970_1518</name>
</gene>
<evidence type="ECO:0000256" key="1">
    <source>
        <dbReference type="ARBA" id="ARBA00006739"/>
    </source>
</evidence>
<dbReference type="InterPro" id="IPR001173">
    <property type="entry name" value="Glyco_trans_2-like"/>
</dbReference>
<dbReference type="PANTHER" id="PTHR43179:SF12">
    <property type="entry name" value="GALACTOFURANOSYLTRANSFERASE GLFT2"/>
    <property type="match status" value="1"/>
</dbReference>
<keyword evidence="3" id="KW-0808">Transferase</keyword>